<dbReference type="EMBL" id="CM055092">
    <property type="protein sequence ID" value="KAJ7569539.1"/>
    <property type="molecule type" value="Genomic_DNA"/>
</dbReference>
<reference evidence="2" key="1">
    <citation type="journal article" date="2024" name="Proc. Natl. Acad. Sci. U.S.A.">
        <title>Extraordinary preservation of gene collinearity over three hundred million years revealed in homosporous lycophytes.</title>
        <authorList>
            <person name="Li C."/>
            <person name="Wickell D."/>
            <person name="Kuo L.Y."/>
            <person name="Chen X."/>
            <person name="Nie B."/>
            <person name="Liao X."/>
            <person name="Peng D."/>
            <person name="Ji J."/>
            <person name="Jenkins J."/>
            <person name="Williams M."/>
            <person name="Shu S."/>
            <person name="Plott C."/>
            <person name="Barry K."/>
            <person name="Rajasekar S."/>
            <person name="Grimwood J."/>
            <person name="Han X."/>
            <person name="Sun S."/>
            <person name="Hou Z."/>
            <person name="He W."/>
            <person name="Dai G."/>
            <person name="Sun C."/>
            <person name="Schmutz J."/>
            <person name="Leebens-Mack J.H."/>
            <person name="Li F.W."/>
            <person name="Wang L."/>
        </authorList>
    </citation>
    <scope>NUCLEOTIDE SEQUENCE [LARGE SCALE GENOMIC DNA]</scope>
    <source>
        <strain evidence="2">cv. PW_Plant_1</strain>
    </source>
</reference>
<organism evidence="1 2">
    <name type="scientific">Diphasiastrum complanatum</name>
    <name type="common">Issler's clubmoss</name>
    <name type="synonym">Lycopodium complanatum</name>
    <dbReference type="NCBI Taxonomy" id="34168"/>
    <lineage>
        <taxon>Eukaryota</taxon>
        <taxon>Viridiplantae</taxon>
        <taxon>Streptophyta</taxon>
        <taxon>Embryophyta</taxon>
        <taxon>Tracheophyta</taxon>
        <taxon>Lycopodiopsida</taxon>
        <taxon>Lycopodiales</taxon>
        <taxon>Lycopodiaceae</taxon>
        <taxon>Lycopodioideae</taxon>
        <taxon>Diphasiastrum</taxon>
    </lineage>
</organism>
<gene>
    <name evidence="1" type="ORF">O6H91_01G082900</name>
</gene>
<dbReference type="Proteomes" id="UP001162992">
    <property type="component" value="Chromosome 1"/>
</dbReference>
<evidence type="ECO:0000313" key="2">
    <source>
        <dbReference type="Proteomes" id="UP001162992"/>
    </source>
</evidence>
<name>A0ACC2ESU2_DIPCM</name>
<proteinExistence type="predicted"/>
<comment type="caution">
    <text evidence="1">The sequence shown here is derived from an EMBL/GenBank/DDBJ whole genome shotgun (WGS) entry which is preliminary data.</text>
</comment>
<protein>
    <submittedName>
        <fullName evidence="1">Uncharacterized protein</fullName>
    </submittedName>
</protein>
<sequence length="546" mass="61104">MNAAFATQILSEKLSKLNDSQQSIETLSHWCIFHRKNAKQVVEIWEREFFASPRERRVPFLFLANDILQNSRRKGGEFVNEFWKVLPIALKEVLGSCEENVRATIFRLVEIWEERKVFGSRAQSLREELVGHDTLSTYENRDKLARMSTKMRKEGSLEKVATAYQAVQENLDEEELTFEKCKATVSRIGSIEKETQLNNGLVNDPSMYEELQQLQVVLSQCIEHFEASEMSRLSLVSRLKEVIHDQEMRLDQIRIQLQIAQAHSEQVGDLQQHLLTGSPRTGEVAYSPEDEFQSNSRRDTNVNHHRYHYSTLASDSSHNATMEDMSTATDPLIDNLGFLEDENKNPQTPAAAAAEVAAKLAASSSSAQMLTSILSSLAAEGIHASYNNGADSQSSPIDLSPIRQEKRQRLDGTADVSPHMDINASYIPHQISPLHLQSTSAQQPPLAMRHQIMPVQPRPPPVQHQPPPPPLPPFMGTAMLGNPYEYSGGIPPPPRQGHPFSGLPHTSMMTHQSLPAGCNPGSYQPLQSSGMSFYSQPPLPPPLPRQ</sequence>
<accession>A0ACC2ESU2</accession>
<evidence type="ECO:0000313" key="1">
    <source>
        <dbReference type="EMBL" id="KAJ7569539.1"/>
    </source>
</evidence>
<keyword evidence="2" id="KW-1185">Reference proteome</keyword>